<feature type="compositionally biased region" description="Polar residues" evidence="2">
    <location>
        <begin position="77"/>
        <end position="94"/>
    </location>
</feature>
<dbReference type="EMBL" id="MN739381">
    <property type="protein sequence ID" value="QHT01791.1"/>
    <property type="molecule type" value="Genomic_DNA"/>
</dbReference>
<dbReference type="SMART" id="SM00271">
    <property type="entry name" value="DnaJ"/>
    <property type="match status" value="1"/>
</dbReference>
<protein>
    <recommendedName>
        <fullName evidence="3">J domain-containing protein</fullName>
    </recommendedName>
</protein>
<dbReference type="SUPFAM" id="SSF46565">
    <property type="entry name" value="Chaperone J-domain"/>
    <property type="match status" value="1"/>
</dbReference>
<accession>A0A6C0CBI0</accession>
<evidence type="ECO:0000256" key="1">
    <source>
        <dbReference type="ARBA" id="ARBA00023186"/>
    </source>
</evidence>
<dbReference type="GO" id="GO:0051087">
    <property type="term" value="F:protein-folding chaperone binding"/>
    <property type="evidence" value="ECO:0007669"/>
    <property type="project" value="TreeGrafter"/>
</dbReference>
<dbReference type="Pfam" id="PF01556">
    <property type="entry name" value="DnaJ_C"/>
    <property type="match status" value="1"/>
</dbReference>
<dbReference type="InterPro" id="IPR001623">
    <property type="entry name" value="DnaJ_domain"/>
</dbReference>
<keyword evidence="1" id="KW-0143">Chaperone</keyword>
<dbReference type="PRINTS" id="PR00625">
    <property type="entry name" value="JDOMAIN"/>
</dbReference>
<dbReference type="Gene3D" id="1.10.287.110">
    <property type="entry name" value="DnaJ domain"/>
    <property type="match status" value="1"/>
</dbReference>
<dbReference type="InterPro" id="IPR002939">
    <property type="entry name" value="DnaJ_C"/>
</dbReference>
<dbReference type="PROSITE" id="PS50076">
    <property type="entry name" value="DNAJ_2"/>
    <property type="match status" value="1"/>
</dbReference>
<dbReference type="PANTHER" id="PTHR24078:SF553">
    <property type="entry name" value="DNAJ HOMOLOG SUBFAMILY B MEMBER 5"/>
    <property type="match status" value="1"/>
</dbReference>
<organism evidence="4">
    <name type="scientific">viral metagenome</name>
    <dbReference type="NCBI Taxonomy" id="1070528"/>
    <lineage>
        <taxon>unclassified sequences</taxon>
        <taxon>metagenomes</taxon>
        <taxon>organismal metagenomes</taxon>
    </lineage>
</organism>
<dbReference type="SUPFAM" id="SSF49493">
    <property type="entry name" value="HSP40/DnaJ peptide-binding domain"/>
    <property type="match status" value="2"/>
</dbReference>
<sequence>MNDYDDYFSILNLSNKASLQDIKKAYRILSIKYHPDKNHNANPELFNKVNEAYVKLTTNFASIQNAILNQSMAVQNTNNSLNTGPHNGSNTGPHNGSNNSLNNGLNYSYSHQLTSITNYEDIIITLNISYYDSYNGSSKPITIERKLFTNNVISHELETLYVPITKGIDSNEILLLHNKGNIYITNGTTSYSNVKIVLILSKHECFERIGLDIIYTKPITLKEALTGFTFTLLHLNKKHYKIVSNEIIDFNYVKIVNNLGFIRDAYVGNLIIKFTITFPKSISQTNKTMLENLL</sequence>
<reference evidence="4" key="1">
    <citation type="journal article" date="2020" name="Nature">
        <title>Giant virus diversity and host interactions through global metagenomics.</title>
        <authorList>
            <person name="Schulz F."/>
            <person name="Roux S."/>
            <person name="Paez-Espino D."/>
            <person name="Jungbluth S."/>
            <person name="Walsh D.A."/>
            <person name="Denef V.J."/>
            <person name="McMahon K.D."/>
            <person name="Konstantinidis K.T."/>
            <person name="Eloe-Fadrosh E.A."/>
            <person name="Kyrpides N.C."/>
            <person name="Woyke T."/>
        </authorList>
    </citation>
    <scope>NUCLEOTIDE SEQUENCE</scope>
    <source>
        <strain evidence="4">GVMAG-M-3300020523-10</strain>
    </source>
</reference>
<evidence type="ECO:0000259" key="3">
    <source>
        <dbReference type="PROSITE" id="PS50076"/>
    </source>
</evidence>
<evidence type="ECO:0000256" key="2">
    <source>
        <dbReference type="SAM" id="MobiDB-lite"/>
    </source>
</evidence>
<dbReference type="InterPro" id="IPR051339">
    <property type="entry name" value="DnaJ_subfamily_B"/>
</dbReference>
<dbReference type="CDD" id="cd06257">
    <property type="entry name" value="DnaJ"/>
    <property type="match status" value="1"/>
</dbReference>
<dbReference type="AlphaFoldDB" id="A0A6C0CBI0"/>
<feature type="domain" description="J" evidence="3">
    <location>
        <begin position="6"/>
        <end position="72"/>
    </location>
</feature>
<dbReference type="InterPro" id="IPR036869">
    <property type="entry name" value="J_dom_sf"/>
</dbReference>
<dbReference type="Pfam" id="PF00226">
    <property type="entry name" value="DnaJ"/>
    <property type="match status" value="1"/>
</dbReference>
<dbReference type="GO" id="GO:0051082">
    <property type="term" value="F:unfolded protein binding"/>
    <property type="evidence" value="ECO:0007669"/>
    <property type="project" value="InterPro"/>
</dbReference>
<dbReference type="InterPro" id="IPR008971">
    <property type="entry name" value="HSP40/DnaJ_pept-bd"/>
</dbReference>
<dbReference type="GO" id="GO:0006457">
    <property type="term" value="P:protein folding"/>
    <property type="evidence" value="ECO:0007669"/>
    <property type="project" value="InterPro"/>
</dbReference>
<dbReference type="PANTHER" id="PTHR24078">
    <property type="entry name" value="DNAJ HOMOLOG SUBFAMILY C MEMBER"/>
    <property type="match status" value="1"/>
</dbReference>
<dbReference type="Gene3D" id="2.60.260.20">
    <property type="entry name" value="Urease metallochaperone UreE, N-terminal domain"/>
    <property type="match status" value="2"/>
</dbReference>
<feature type="region of interest" description="Disordered" evidence="2">
    <location>
        <begin position="77"/>
        <end position="99"/>
    </location>
</feature>
<proteinExistence type="predicted"/>
<name>A0A6C0CBI0_9ZZZZ</name>
<evidence type="ECO:0000313" key="4">
    <source>
        <dbReference type="EMBL" id="QHT01791.1"/>
    </source>
</evidence>
<dbReference type="GO" id="GO:0005829">
    <property type="term" value="C:cytosol"/>
    <property type="evidence" value="ECO:0007669"/>
    <property type="project" value="TreeGrafter"/>
</dbReference>
<dbReference type="CDD" id="cd10747">
    <property type="entry name" value="DnaJ_C"/>
    <property type="match status" value="1"/>
</dbReference>